<dbReference type="Proteomes" id="UP001358586">
    <property type="component" value="Chromosome 12"/>
</dbReference>
<comment type="caution">
    <text evidence="2">The sequence shown here is derived from an EMBL/GenBank/DDBJ whole genome shotgun (WGS) entry which is preliminary data.</text>
</comment>
<organism evidence="2 3">
    <name type="scientific">Gossypium arboreum</name>
    <name type="common">Tree cotton</name>
    <name type="synonym">Gossypium nanking</name>
    <dbReference type="NCBI Taxonomy" id="29729"/>
    <lineage>
        <taxon>Eukaryota</taxon>
        <taxon>Viridiplantae</taxon>
        <taxon>Streptophyta</taxon>
        <taxon>Embryophyta</taxon>
        <taxon>Tracheophyta</taxon>
        <taxon>Spermatophyta</taxon>
        <taxon>Magnoliopsida</taxon>
        <taxon>eudicotyledons</taxon>
        <taxon>Gunneridae</taxon>
        <taxon>Pentapetalae</taxon>
        <taxon>rosids</taxon>
        <taxon>malvids</taxon>
        <taxon>Malvales</taxon>
        <taxon>Malvaceae</taxon>
        <taxon>Malvoideae</taxon>
        <taxon>Gossypium</taxon>
    </lineage>
</organism>
<keyword evidence="3" id="KW-1185">Reference proteome</keyword>
<evidence type="ECO:0000256" key="1">
    <source>
        <dbReference type="SAM" id="MobiDB-lite"/>
    </source>
</evidence>
<proteinExistence type="predicted"/>
<gene>
    <name evidence="2" type="ORF">PVK06_042532</name>
</gene>
<name>A0ABR0MKY8_GOSAR</name>
<feature type="region of interest" description="Disordered" evidence="1">
    <location>
        <begin position="78"/>
        <end position="117"/>
    </location>
</feature>
<evidence type="ECO:0000313" key="2">
    <source>
        <dbReference type="EMBL" id="KAK5774676.1"/>
    </source>
</evidence>
<reference evidence="2 3" key="1">
    <citation type="submission" date="2023-03" db="EMBL/GenBank/DDBJ databases">
        <title>WGS of Gossypium arboreum.</title>
        <authorList>
            <person name="Yu D."/>
        </authorList>
    </citation>
    <scope>NUCLEOTIDE SEQUENCE [LARGE SCALE GENOMIC DNA]</scope>
    <source>
        <tissue evidence="2">Leaf</tissue>
    </source>
</reference>
<accession>A0ABR0MKY8</accession>
<dbReference type="EMBL" id="JARKNE010000012">
    <property type="protein sequence ID" value="KAK5774676.1"/>
    <property type="molecule type" value="Genomic_DNA"/>
</dbReference>
<feature type="compositionally biased region" description="Acidic residues" evidence="1">
    <location>
        <begin position="88"/>
        <end position="117"/>
    </location>
</feature>
<sequence length="117" mass="13031">MSMLMLTQMLTHELTPMVTPMSSSIPISIHTSMLTYMSFTTTYGYSLIVSRTPIASLFYRGGSLSQLPSHGIKDIRWEARTTPHLSTEEGDGDESEDRSGDEDKDEDEGGDEDEYEG</sequence>
<protein>
    <submittedName>
        <fullName evidence="2">Uncharacterized protein</fullName>
    </submittedName>
</protein>
<evidence type="ECO:0000313" key="3">
    <source>
        <dbReference type="Proteomes" id="UP001358586"/>
    </source>
</evidence>